<dbReference type="CDD" id="cd21120">
    <property type="entry name" value="SPASM_anSME"/>
    <property type="match status" value="1"/>
</dbReference>
<gene>
    <name evidence="10" type="ORF">ENKO_34190</name>
</gene>
<dbReference type="CDD" id="cd01335">
    <property type="entry name" value="Radical_SAM"/>
    <property type="match status" value="1"/>
</dbReference>
<evidence type="ECO:0000259" key="8">
    <source>
        <dbReference type="Pfam" id="PF04055"/>
    </source>
</evidence>
<proteinExistence type="inferred from homology"/>
<dbReference type="Gene3D" id="3.20.20.70">
    <property type="entry name" value="Aldolase class I"/>
    <property type="match status" value="1"/>
</dbReference>
<reference evidence="10" key="1">
    <citation type="submission" date="2021-04" db="EMBL/GenBank/DDBJ databases">
        <title>Difference and commonality of drug resistance evolution in various bacteria. and drug sensitivity profiles.</title>
        <authorList>
            <person name="Maeda T."/>
            <person name="Shibai A."/>
            <person name="Kawada K."/>
            <person name="Kotani H."/>
            <person name="Tarusawa Y."/>
            <person name="Tanabe K."/>
            <person name="Furusawa C."/>
        </authorList>
    </citation>
    <scope>NUCLEOTIDE SEQUENCE</scope>
    <source>
        <strain evidence="10">JCM 8580</strain>
    </source>
</reference>
<comment type="similarity">
    <text evidence="7">Belongs to the radical SAM superfamily. Anaerobic sulfatase-maturating enzyme family.</text>
</comment>
<dbReference type="Proteomes" id="UP000682928">
    <property type="component" value="Chromosome"/>
</dbReference>
<dbReference type="InterPro" id="IPR034491">
    <property type="entry name" value="Anaerob_Ser_sulfatase-maturase"/>
</dbReference>
<evidence type="ECO:0000256" key="6">
    <source>
        <dbReference type="ARBA" id="ARBA00023014"/>
    </source>
</evidence>
<feature type="domain" description="4Fe4S-binding SPASM" evidence="9">
    <location>
        <begin position="281"/>
        <end position="341"/>
    </location>
</feature>
<evidence type="ECO:0000256" key="4">
    <source>
        <dbReference type="ARBA" id="ARBA00022723"/>
    </source>
</evidence>
<organism evidence="10 11">
    <name type="scientific">Enterobacter kobei</name>
    <dbReference type="NCBI Taxonomy" id="208224"/>
    <lineage>
        <taxon>Bacteria</taxon>
        <taxon>Pseudomonadati</taxon>
        <taxon>Pseudomonadota</taxon>
        <taxon>Gammaproteobacteria</taxon>
        <taxon>Enterobacterales</taxon>
        <taxon>Enterobacteriaceae</taxon>
        <taxon>Enterobacter</taxon>
        <taxon>Enterobacter cloacae complex</taxon>
    </lineage>
</organism>
<feature type="domain" description="Radical SAM core" evidence="8">
    <location>
        <begin position="18"/>
        <end position="185"/>
    </location>
</feature>
<dbReference type="GO" id="GO:0016491">
    <property type="term" value="F:oxidoreductase activity"/>
    <property type="evidence" value="ECO:0007669"/>
    <property type="project" value="InterPro"/>
</dbReference>
<dbReference type="PANTHER" id="PTHR43273:SF3">
    <property type="entry name" value="ANAEROBIC SULFATASE-MATURATING ENZYME HOMOLOG ASLB-RELATED"/>
    <property type="match status" value="1"/>
</dbReference>
<dbReference type="InterPro" id="IPR047207">
    <property type="entry name" value="SPASM_anSME"/>
</dbReference>
<evidence type="ECO:0000259" key="9">
    <source>
        <dbReference type="Pfam" id="PF13186"/>
    </source>
</evidence>
<evidence type="ECO:0000313" key="11">
    <source>
        <dbReference type="Proteomes" id="UP000682928"/>
    </source>
</evidence>
<evidence type="ECO:0000256" key="1">
    <source>
        <dbReference type="ARBA" id="ARBA00001966"/>
    </source>
</evidence>
<dbReference type="NCBIfam" id="TIGR04085">
    <property type="entry name" value="rSAM_more_4Fe4S"/>
    <property type="match status" value="1"/>
</dbReference>
<dbReference type="SFLD" id="SFLDG01386">
    <property type="entry name" value="main_SPASM_domain-containing"/>
    <property type="match status" value="1"/>
</dbReference>
<dbReference type="InterPro" id="IPR007197">
    <property type="entry name" value="rSAM"/>
</dbReference>
<dbReference type="SFLD" id="SFLDS00029">
    <property type="entry name" value="Radical_SAM"/>
    <property type="match status" value="1"/>
</dbReference>
<evidence type="ECO:0000256" key="7">
    <source>
        <dbReference type="ARBA" id="ARBA00023601"/>
    </source>
</evidence>
<dbReference type="EMBL" id="AP024590">
    <property type="protein sequence ID" value="BCU56825.1"/>
    <property type="molecule type" value="Genomic_DNA"/>
</dbReference>
<dbReference type="SUPFAM" id="SSF102114">
    <property type="entry name" value="Radical SAM enzymes"/>
    <property type="match status" value="1"/>
</dbReference>
<keyword evidence="5" id="KW-0408">Iron</keyword>
<dbReference type="InterPro" id="IPR013785">
    <property type="entry name" value="Aldolase_TIM"/>
</dbReference>
<dbReference type="InterPro" id="IPR023885">
    <property type="entry name" value="4Fe4S-binding_SPASM_dom"/>
</dbReference>
<dbReference type="InterPro" id="IPR058240">
    <property type="entry name" value="rSAM_sf"/>
</dbReference>
<dbReference type="Pfam" id="PF13186">
    <property type="entry name" value="SPASM"/>
    <property type="match status" value="1"/>
</dbReference>
<dbReference type="NCBIfam" id="TIGR03942">
    <property type="entry name" value="sulfatase_rSAM"/>
    <property type="match status" value="1"/>
</dbReference>
<evidence type="ECO:0000313" key="10">
    <source>
        <dbReference type="EMBL" id="BCU56825.1"/>
    </source>
</evidence>
<keyword evidence="3" id="KW-0949">S-adenosyl-L-methionine</keyword>
<dbReference type="SFLD" id="SFLDG01067">
    <property type="entry name" value="SPASM/twitch_domain_containing"/>
    <property type="match status" value="1"/>
</dbReference>
<dbReference type="GO" id="GO:0051539">
    <property type="term" value="F:4 iron, 4 sulfur cluster binding"/>
    <property type="evidence" value="ECO:0007669"/>
    <property type="project" value="UniProtKB-KW"/>
</dbReference>
<evidence type="ECO:0000256" key="5">
    <source>
        <dbReference type="ARBA" id="ARBA00023004"/>
    </source>
</evidence>
<dbReference type="SFLD" id="SFLDF00285">
    <property type="entry name" value="anaerobic_Ser-type_sulfatase-m"/>
    <property type="match status" value="1"/>
</dbReference>
<dbReference type="AlphaFoldDB" id="A0AA86ITA8"/>
<dbReference type="PANTHER" id="PTHR43273">
    <property type="entry name" value="ANAEROBIC SULFATASE-MATURATING ENZYME HOMOLOG ASLB-RELATED"/>
    <property type="match status" value="1"/>
</dbReference>
<dbReference type="GO" id="GO:0046872">
    <property type="term" value="F:metal ion binding"/>
    <property type="evidence" value="ECO:0007669"/>
    <property type="project" value="UniProtKB-KW"/>
</dbReference>
<dbReference type="SFLD" id="SFLDG01072">
    <property type="entry name" value="dehydrogenase_like"/>
    <property type="match status" value="1"/>
</dbReference>
<keyword evidence="6" id="KW-0411">Iron-sulfur</keyword>
<keyword evidence="2" id="KW-0004">4Fe-4S</keyword>
<dbReference type="SFLD" id="SFLDG01384">
    <property type="entry name" value="thioether_bond_formation_requi"/>
    <property type="match status" value="1"/>
</dbReference>
<dbReference type="InterPro" id="IPR023867">
    <property type="entry name" value="Sulphatase_maturase_rSAM"/>
</dbReference>
<name>A0AA86ITA8_9ENTR</name>
<protein>
    <submittedName>
        <fullName evidence="10">Anaerobic sulfatase maturase AslB</fullName>
    </submittedName>
</protein>
<evidence type="ECO:0000256" key="3">
    <source>
        <dbReference type="ARBA" id="ARBA00022691"/>
    </source>
</evidence>
<keyword evidence="4" id="KW-0479">Metal-binding</keyword>
<accession>A0AA86ITA8</accession>
<evidence type="ECO:0000256" key="2">
    <source>
        <dbReference type="ARBA" id="ARBA00022485"/>
    </source>
</evidence>
<dbReference type="Pfam" id="PF04055">
    <property type="entry name" value="Radical_SAM"/>
    <property type="match status" value="1"/>
</dbReference>
<comment type="cofactor">
    <cofactor evidence="1">
        <name>[4Fe-4S] cluster</name>
        <dbReference type="ChEBI" id="CHEBI:49883"/>
    </cofactor>
</comment>
<sequence length="392" mass="44692">MLKNTQIRAFHVMAKPTGSVCNLNCRYCFYLEKEVYYPQPHIMRDNVLESYVRSYIESTYPDDEVAFSWQGGEPALAGLEFYRNAVSLQHKYGAGRKITNSFQTNGILLNEAWCQFFADNDFLIGLSLDGPAAIHDKYRLTRSGKPTHHRVMRALALLQKYKVKYNVLACVNRHSAQYPLEIYHFLRDAGVEFIQFIPVVERLADENARQAGLKLQAPGGSGEGVTPWSVLPADYGQFLIGVFDAWRKQDVGNIFVMNIEWAFARFMNVPGAICHHQPTCGRSVIVEHNGDIYACDHYVYPQYRLGNIRVNTLAEMIDSYVHKKFGSDKYTSLPRQCRQCPVLQACQGGCPKHRFMRTTAGEAGLNYLCQGFQPYFTYLLHWLSAPSQHSVQ</sequence>